<reference evidence="2" key="2">
    <citation type="submission" date="2025-08" db="UniProtKB">
        <authorList>
            <consortium name="RefSeq"/>
        </authorList>
    </citation>
    <scope>IDENTIFICATION</scope>
    <source>
        <tissue evidence="2">Leaf</tissue>
    </source>
</reference>
<reference evidence="1" key="1">
    <citation type="journal article" date="2019" name="Database">
        <title>The radish genome database (RadishGD): an integrated information resource for radish genomics.</title>
        <authorList>
            <person name="Yu H.J."/>
            <person name="Baek S."/>
            <person name="Lee Y.J."/>
            <person name="Cho A."/>
            <person name="Mun J.H."/>
        </authorList>
    </citation>
    <scope>NUCLEOTIDE SEQUENCE [LARGE SCALE GENOMIC DNA]</scope>
    <source>
        <strain evidence="1">cv. WK10039</strain>
    </source>
</reference>
<evidence type="ECO:0000313" key="2">
    <source>
        <dbReference type="RefSeq" id="XP_018434213.1"/>
    </source>
</evidence>
<evidence type="ECO:0000313" key="1">
    <source>
        <dbReference type="Proteomes" id="UP000504610"/>
    </source>
</evidence>
<dbReference type="KEGG" id="rsz:108806566"/>
<dbReference type="GeneID" id="108806566"/>
<dbReference type="RefSeq" id="XP_018434213.1">
    <property type="nucleotide sequence ID" value="XM_018578711.2"/>
</dbReference>
<sequence>MNLQLGNTEEHIDGQLTGNLREILISRLPTFRHRVNAGSMFIFSGFDVVGCNQNFRLSDSLLVIRFSASTNFDALTEPASPILVERFRFRDLDSLLDLANTSTQLPEMVVTLSLFESQAVSFHNKLESGLLDIRR</sequence>
<dbReference type="Proteomes" id="UP000504610">
    <property type="component" value="Chromosome 6"/>
</dbReference>
<dbReference type="AlphaFoldDB" id="A0A6J0JF10"/>
<keyword evidence="1" id="KW-1185">Reference proteome</keyword>
<name>A0A6J0JF10_RAPSA</name>
<protein>
    <submittedName>
        <fullName evidence="2">Uncharacterized protein LOC108806566 isoform X2</fullName>
    </submittedName>
</protein>
<dbReference type="OrthoDB" id="10248838at2759"/>
<gene>
    <name evidence="2" type="primary">LOC108806566</name>
</gene>
<proteinExistence type="predicted"/>
<organism evidence="1 2">
    <name type="scientific">Raphanus sativus</name>
    <name type="common">Radish</name>
    <name type="synonym">Raphanus raphanistrum var. sativus</name>
    <dbReference type="NCBI Taxonomy" id="3726"/>
    <lineage>
        <taxon>Eukaryota</taxon>
        <taxon>Viridiplantae</taxon>
        <taxon>Streptophyta</taxon>
        <taxon>Embryophyta</taxon>
        <taxon>Tracheophyta</taxon>
        <taxon>Spermatophyta</taxon>
        <taxon>Magnoliopsida</taxon>
        <taxon>eudicotyledons</taxon>
        <taxon>Gunneridae</taxon>
        <taxon>Pentapetalae</taxon>
        <taxon>rosids</taxon>
        <taxon>malvids</taxon>
        <taxon>Brassicales</taxon>
        <taxon>Brassicaceae</taxon>
        <taxon>Brassiceae</taxon>
        <taxon>Raphanus</taxon>
    </lineage>
</organism>
<accession>A0A6J0JF10</accession>